<feature type="transmembrane region" description="Helical" evidence="7">
    <location>
        <begin position="402"/>
        <end position="420"/>
    </location>
</feature>
<dbReference type="GO" id="GO:0022857">
    <property type="term" value="F:transmembrane transporter activity"/>
    <property type="evidence" value="ECO:0007669"/>
    <property type="project" value="InterPro"/>
</dbReference>
<sequence length="429" mass="46437">MTQTTEQQRQARKVLLASFIGTTFEWYDFFIYASAAALVFAPLFFPDVSDLVGQLAAFSTFAVGFIARPIGGLVVGHFGDRVGRKSMLVFCLLSMGIATVLIGCLPTYHDIGIWAPILLVVLRIFQGIGVGGEWGGAVLMAVEYAPPNRRGLYGGFVQIGTPAGLILANIAFLGALALVPEDQFLVWGWRVPFLLSAILVIIGLVIRLQIEETPIYASAKRRDTSGERLPILEVLKSHWRPVITGGLAHSSTTMIGYVLIAYILSYGVGVLGMAKSTMVTLVLVASAVWLLTCLIFAAWSDRLGRRRIYIAGSIAALAWVFPFFLLIDTMNVWLMGVALIGLALALAAMYSPIAALLSELFPTRVRYTGNSLSYQVGTLFGGAFVPVIATSLYHAFGTSMAVSAYMFISVLIGFLAILFVPETSRIDIN</sequence>
<feature type="transmembrane region" description="Helical" evidence="7">
    <location>
        <begin position="26"/>
        <end position="45"/>
    </location>
</feature>
<protein>
    <submittedName>
        <fullName evidence="9">MHS family MFS transporter</fullName>
    </submittedName>
</protein>
<comment type="subcellular location">
    <subcellularLocation>
        <location evidence="1">Cell membrane</location>
        <topology evidence="1">Multi-pass membrane protein</topology>
    </subcellularLocation>
</comment>
<organism evidence="9 10">
    <name type="scientific">Spongiibacter nanhainus</name>
    <dbReference type="NCBI Taxonomy" id="2794344"/>
    <lineage>
        <taxon>Bacteria</taxon>
        <taxon>Pseudomonadati</taxon>
        <taxon>Pseudomonadota</taxon>
        <taxon>Gammaproteobacteria</taxon>
        <taxon>Cellvibrionales</taxon>
        <taxon>Spongiibacteraceae</taxon>
        <taxon>Spongiibacter</taxon>
    </lineage>
</organism>
<keyword evidence="3" id="KW-1003">Cell membrane</keyword>
<evidence type="ECO:0000259" key="8">
    <source>
        <dbReference type="PROSITE" id="PS50850"/>
    </source>
</evidence>
<keyword evidence="6 7" id="KW-0472">Membrane</keyword>
<feature type="transmembrane region" description="Helical" evidence="7">
    <location>
        <begin position="51"/>
        <end position="75"/>
    </location>
</feature>
<evidence type="ECO:0000256" key="7">
    <source>
        <dbReference type="SAM" id="Phobius"/>
    </source>
</evidence>
<dbReference type="AlphaFoldDB" id="A0A7T4UP95"/>
<feature type="transmembrane region" description="Helical" evidence="7">
    <location>
        <begin position="333"/>
        <end position="357"/>
    </location>
</feature>
<evidence type="ECO:0000256" key="5">
    <source>
        <dbReference type="ARBA" id="ARBA00022989"/>
    </source>
</evidence>
<dbReference type="Pfam" id="PF07690">
    <property type="entry name" value="MFS_1"/>
    <property type="match status" value="1"/>
</dbReference>
<keyword evidence="2" id="KW-0813">Transport</keyword>
<dbReference type="InterPro" id="IPR011701">
    <property type="entry name" value="MFS"/>
</dbReference>
<feature type="transmembrane region" description="Helical" evidence="7">
    <location>
        <begin position="378"/>
        <end position="396"/>
    </location>
</feature>
<dbReference type="RefSeq" id="WP_198568919.1">
    <property type="nucleotide sequence ID" value="NZ_CP066167.1"/>
</dbReference>
<dbReference type="KEGG" id="snan:I6N98_13735"/>
<feature type="transmembrane region" description="Helical" evidence="7">
    <location>
        <begin position="280"/>
        <end position="299"/>
    </location>
</feature>
<name>A0A7T4UP95_9GAMM</name>
<feature type="transmembrane region" description="Helical" evidence="7">
    <location>
        <begin position="254"/>
        <end position="274"/>
    </location>
</feature>
<dbReference type="FunFam" id="1.20.1250.20:FF:000001">
    <property type="entry name" value="Dicarboxylate MFS transporter"/>
    <property type="match status" value="1"/>
</dbReference>
<dbReference type="InterPro" id="IPR036259">
    <property type="entry name" value="MFS_trans_sf"/>
</dbReference>
<keyword evidence="10" id="KW-1185">Reference proteome</keyword>
<evidence type="ECO:0000256" key="1">
    <source>
        <dbReference type="ARBA" id="ARBA00004651"/>
    </source>
</evidence>
<dbReference type="CDD" id="cd17369">
    <property type="entry name" value="MFS_ShiA_like"/>
    <property type="match status" value="1"/>
</dbReference>
<feature type="transmembrane region" description="Helical" evidence="7">
    <location>
        <begin position="308"/>
        <end position="327"/>
    </location>
</feature>
<keyword evidence="4 7" id="KW-0812">Transmembrane</keyword>
<dbReference type="GO" id="GO:0005886">
    <property type="term" value="C:plasma membrane"/>
    <property type="evidence" value="ECO:0007669"/>
    <property type="project" value="UniProtKB-SubCell"/>
</dbReference>
<evidence type="ECO:0000313" key="9">
    <source>
        <dbReference type="EMBL" id="QQD17418.1"/>
    </source>
</evidence>
<feature type="domain" description="Major facilitator superfamily (MFS) profile" evidence="8">
    <location>
        <begin position="14"/>
        <end position="424"/>
    </location>
</feature>
<keyword evidence="5 7" id="KW-1133">Transmembrane helix</keyword>
<evidence type="ECO:0000313" key="10">
    <source>
        <dbReference type="Proteomes" id="UP000596063"/>
    </source>
</evidence>
<dbReference type="PANTHER" id="PTHR43045:SF1">
    <property type="entry name" value="SHIKIMATE TRANSPORTER"/>
    <property type="match status" value="1"/>
</dbReference>
<dbReference type="Gene3D" id="1.20.1250.20">
    <property type="entry name" value="MFS general substrate transporter like domains"/>
    <property type="match status" value="2"/>
</dbReference>
<dbReference type="PROSITE" id="PS50850">
    <property type="entry name" value="MFS"/>
    <property type="match status" value="1"/>
</dbReference>
<proteinExistence type="predicted"/>
<dbReference type="Proteomes" id="UP000596063">
    <property type="component" value="Chromosome"/>
</dbReference>
<dbReference type="PANTHER" id="PTHR43045">
    <property type="entry name" value="SHIKIMATE TRANSPORTER"/>
    <property type="match status" value="1"/>
</dbReference>
<evidence type="ECO:0000256" key="6">
    <source>
        <dbReference type="ARBA" id="ARBA00023136"/>
    </source>
</evidence>
<evidence type="ECO:0000256" key="3">
    <source>
        <dbReference type="ARBA" id="ARBA00022475"/>
    </source>
</evidence>
<evidence type="ECO:0000256" key="2">
    <source>
        <dbReference type="ARBA" id="ARBA00022448"/>
    </source>
</evidence>
<dbReference type="SUPFAM" id="SSF103473">
    <property type="entry name" value="MFS general substrate transporter"/>
    <property type="match status" value="1"/>
</dbReference>
<feature type="transmembrane region" description="Helical" evidence="7">
    <location>
        <begin position="87"/>
        <end position="108"/>
    </location>
</feature>
<reference evidence="9 10" key="1">
    <citation type="submission" date="2020-12" db="EMBL/GenBank/DDBJ databases">
        <authorList>
            <person name="Shan Y."/>
        </authorList>
    </citation>
    <scope>NUCLEOTIDE SEQUENCE [LARGE SCALE GENOMIC DNA]</scope>
    <source>
        <strain evidence="10">csc3.9</strain>
    </source>
</reference>
<gene>
    <name evidence="9" type="ORF">I6N98_13735</name>
</gene>
<accession>A0A7T4UP95</accession>
<feature type="transmembrane region" description="Helical" evidence="7">
    <location>
        <begin position="191"/>
        <end position="210"/>
    </location>
</feature>
<dbReference type="EMBL" id="CP066167">
    <property type="protein sequence ID" value="QQD17418.1"/>
    <property type="molecule type" value="Genomic_DNA"/>
</dbReference>
<feature type="transmembrane region" description="Helical" evidence="7">
    <location>
        <begin position="152"/>
        <end position="179"/>
    </location>
</feature>
<feature type="transmembrane region" description="Helical" evidence="7">
    <location>
        <begin position="114"/>
        <end position="140"/>
    </location>
</feature>
<dbReference type="InterPro" id="IPR020846">
    <property type="entry name" value="MFS_dom"/>
</dbReference>
<evidence type="ECO:0000256" key="4">
    <source>
        <dbReference type="ARBA" id="ARBA00022692"/>
    </source>
</evidence>